<dbReference type="Proteomes" id="UP001330434">
    <property type="component" value="Chromosome"/>
</dbReference>
<sequence length="655" mass="72781">MGDQESQVLWTPGKEAISSSNMKKFTDCVSEKYGVSLRDYAALHKWTVNHLDEFWSTFWDFSGLIFSQESSRIREIFPEMQKCHFFPEARLNYAENLLKFRGDEDAVVFWGEDKVKSKLSRNELFETVAKVSAFLKDQGIKPGDRVAGFVPNTPEALIAMLATASLGGVWSSCSPDFGVSAVLDRFGQIEPKFLFVADGYFYNGKSFDCLEKLPEITAGLPSLKKTIVFNYAGSSQTISTLKNTILWDSILKDYYTIKEINFVQLPFNHPLFILYSSGTTGVPKCIVHGMGGTLIQHMKEHQLHSDIKPGDRVFYFTTCGWMMWNWQVSALASGATLLLYDGSPFAPAGHILWDYAEAEKATLFGTSAKYVDALHKAGLAPLKTHKLGALRMIASTGSPLLPESFDYVYTSIKKDVCLASISGGSDIVSCFVLGNPTGPVIRGEIQTAGLGMDVDIFDESGNSLLGQKGELVCKSPFPSMPLGFWGDARDVKYKAAYFERFPGVWCHGDFVKKTQSGGFIIYGRSDAILNPGGVRIGTAEIYRQVEKIDEVLESLVVGQEWDGDVRVVLFVKLREGVEFSPDLAQKIKKYIRENTTPRHVPSVILQVPDIPRTKSGKIVELAVRDIIHGRDVKNQGALANPEALDYFKNRRELCA</sequence>
<reference evidence="7 8" key="1">
    <citation type="journal article" date="2024" name="Environ. Microbiol.">
        <title>Novel evolutionary insights on the interactions of the Holosporales (Alphaproteobacteria) with eukaryotic hosts from comparative genomics.</title>
        <authorList>
            <person name="Giovannini M."/>
            <person name="Petroni G."/>
            <person name="Castelli M."/>
        </authorList>
    </citation>
    <scope>NUCLEOTIDE SEQUENCE [LARGE SCALE GENOMIC DNA]</scope>
    <source>
        <strain evidence="7 8">US_Bl 15I1</strain>
    </source>
</reference>
<evidence type="ECO:0000259" key="6">
    <source>
        <dbReference type="Pfam" id="PF13193"/>
    </source>
</evidence>
<feature type="domain" description="AMP-binding enzyme C-terminal" evidence="6">
    <location>
        <begin position="548"/>
        <end position="617"/>
    </location>
</feature>
<dbReference type="Pfam" id="PF00501">
    <property type="entry name" value="AMP-binding"/>
    <property type="match status" value="1"/>
</dbReference>
<dbReference type="PROSITE" id="PS00455">
    <property type="entry name" value="AMP_BINDING"/>
    <property type="match status" value="1"/>
</dbReference>
<dbReference type="InterPro" id="IPR005914">
    <property type="entry name" value="Acac_CoA_synth"/>
</dbReference>
<dbReference type="PANTHER" id="PTHR42921">
    <property type="entry name" value="ACETOACETYL-COA SYNTHETASE"/>
    <property type="match status" value="1"/>
</dbReference>
<dbReference type="RefSeq" id="WP_331256393.1">
    <property type="nucleotide sequence ID" value="NZ_CP133270.1"/>
</dbReference>
<dbReference type="InterPro" id="IPR025110">
    <property type="entry name" value="AMP-bd_C"/>
</dbReference>
<keyword evidence="8" id="KW-1185">Reference proteome</keyword>
<dbReference type="InterPro" id="IPR000873">
    <property type="entry name" value="AMP-dep_synth/lig_dom"/>
</dbReference>
<feature type="domain" description="AMP-dependent synthetase/ligase" evidence="5">
    <location>
        <begin position="102"/>
        <end position="477"/>
    </location>
</feature>
<evidence type="ECO:0000313" key="8">
    <source>
        <dbReference type="Proteomes" id="UP001330434"/>
    </source>
</evidence>
<dbReference type="Gene3D" id="3.30.300.30">
    <property type="match status" value="1"/>
</dbReference>
<dbReference type="Gene3D" id="3.40.50.12780">
    <property type="entry name" value="N-terminal domain of ligase-like"/>
    <property type="match status" value="1"/>
</dbReference>
<evidence type="ECO:0000256" key="1">
    <source>
        <dbReference type="ARBA" id="ARBA00006432"/>
    </source>
</evidence>
<dbReference type="CDD" id="cd05943">
    <property type="entry name" value="AACS"/>
    <property type="match status" value="1"/>
</dbReference>
<evidence type="ECO:0000259" key="5">
    <source>
        <dbReference type="Pfam" id="PF00501"/>
    </source>
</evidence>
<protein>
    <submittedName>
        <fullName evidence="7">Acetoacetate--CoA ligase</fullName>
    </submittedName>
</protein>
<dbReference type="InterPro" id="IPR020845">
    <property type="entry name" value="AMP-binding_CS"/>
</dbReference>
<dbReference type="SUPFAM" id="SSF56801">
    <property type="entry name" value="Acetyl-CoA synthetase-like"/>
    <property type="match status" value="1"/>
</dbReference>
<evidence type="ECO:0000256" key="4">
    <source>
        <dbReference type="ARBA" id="ARBA00022840"/>
    </source>
</evidence>
<evidence type="ECO:0000256" key="3">
    <source>
        <dbReference type="ARBA" id="ARBA00022741"/>
    </source>
</evidence>
<name>A0ABZ2C6J8_9PROT</name>
<dbReference type="PANTHER" id="PTHR42921:SF1">
    <property type="entry name" value="ACETOACETYL-COA SYNTHETASE"/>
    <property type="match status" value="1"/>
</dbReference>
<proteinExistence type="inferred from homology"/>
<organism evidence="7 8">
    <name type="scientific">Candidatus Bealeia paramacronuclearis</name>
    <dbReference type="NCBI Taxonomy" id="1921001"/>
    <lineage>
        <taxon>Bacteria</taxon>
        <taxon>Pseudomonadati</taxon>
        <taxon>Pseudomonadota</taxon>
        <taxon>Alphaproteobacteria</taxon>
        <taxon>Holosporales</taxon>
        <taxon>Holosporaceae</taxon>
        <taxon>Candidatus Bealeia</taxon>
    </lineage>
</organism>
<dbReference type="GO" id="GO:0016874">
    <property type="term" value="F:ligase activity"/>
    <property type="evidence" value="ECO:0007669"/>
    <property type="project" value="UniProtKB-KW"/>
</dbReference>
<evidence type="ECO:0000256" key="2">
    <source>
        <dbReference type="ARBA" id="ARBA00022598"/>
    </source>
</evidence>
<keyword evidence="4" id="KW-0067">ATP-binding</keyword>
<evidence type="ECO:0000313" key="7">
    <source>
        <dbReference type="EMBL" id="WVX67706.1"/>
    </source>
</evidence>
<dbReference type="Pfam" id="PF13193">
    <property type="entry name" value="AMP-binding_C"/>
    <property type="match status" value="1"/>
</dbReference>
<keyword evidence="3" id="KW-0547">Nucleotide-binding</keyword>
<keyword evidence="2 7" id="KW-0436">Ligase</keyword>
<dbReference type="NCBIfam" id="NF002937">
    <property type="entry name" value="PRK03584.1"/>
    <property type="match status" value="1"/>
</dbReference>
<dbReference type="InterPro" id="IPR042099">
    <property type="entry name" value="ANL_N_sf"/>
</dbReference>
<dbReference type="NCBIfam" id="TIGR01217">
    <property type="entry name" value="ac_ac_CoA_syn"/>
    <property type="match status" value="1"/>
</dbReference>
<dbReference type="InterPro" id="IPR045851">
    <property type="entry name" value="AMP-bd_C_sf"/>
</dbReference>
<gene>
    <name evidence="7" type="ORF">Bealeia1_01922</name>
</gene>
<dbReference type="EMBL" id="CP133270">
    <property type="protein sequence ID" value="WVX67706.1"/>
    <property type="molecule type" value="Genomic_DNA"/>
</dbReference>
<accession>A0ABZ2C6J8</accession>
<comment type="similarity">
    <text evidence="1">Belongs to the ATP-dependent AMP-binding enzyme family.</text>
</comment>